<keyword evidence="4" id="KW-1185">Reference proteome</keyword>
<dbReference type="InterPro" id="IPR032675">
    <property type="entry name" value="LRR_dom_sf"/>
</dbReference>
<gene>
    <name evidence="3" type="ORF">BQ4739_LOCUS10938</name>
</gene>
<accession>A0A383VZV1</accession>
<evidence type="ECO:0000313" key="4">
    <source>
        <dbReference type="Proteomes" id="UP000256970"/>
    </source>
</evidence>
<feature type="region of interest" description="Disordered" evidence="2">
    <location>
        <begin position="307"/>
        <end position="336"/>
    </location>
</feature>
<dbReference type="Gene3D" id="3.80.10.10">
    <property type="entry name" value="Ribonuclease Inhibitor"/>
    <property type="match status" value="1"/>
</dbReference>
<reference evidence="3 4" key="1">
    <citation type="submission" date="2016-10" db="EMBL/GenBank/DDBJ databases">
        <authorList>
            <person name="Cai Z."/>
        </authorList>
    </citation>
    <scope>NUCLEOTIDE SEQUENCE [LARGE SCALE GENOMIC DNA]</scope>
</reference>
<name>A0A383VZV1_TETOB</name>
<feature type="region of interest" description="Disordered" evidence="2">
    <location>
        <begin position="1"/>
        <end position="51"/>
    </location>
</feature>
<dbReference type="GO" id="GO:0005930">
    <property type="term" value="C:axoneme"/>
    <property type="evidence" value="ECO:0007669"/>
    <property type="project" value="UniProtKB-SubCell"/>
</dbReference>
<evidence type="ECO:0000256" key="2">
    <source>
        <dbReference type="SAM" id="MobiDB-lite"/>
    </source>
</evidence>
<proteinExistence type="predicted"/>
<dbReference type="EMBL" id="FNXT01001009">
    <property type="protein sequence ID" value="SZX70761.1"/>
    <property type="molecule type" value="Genomic_DNA"/>
</dbReference>
<feature type="compositionally biased region" description="Low complexity" evidence="2">
    <location>
        <begin position="316"/>
        <end position="327"/>
    </location>
</feature>
<dbReference type="AlphaFoldDB" id="A0A383VZV1"/>
<evidence type="ECO:0000256" key="1">
    <source>
        <dbReference type="ARBA" id="ARBA00004430"/>
    </source>
</evidence>
<evidence type="ECO:0000313" key="3">
    <source>
        <dbReference type="EMBL" id="SZX70761.1"/>
    </source>
</evidence>
<organism evidence="3 4">
    <name type="scientific">Tetradesmus obliquus</name>
    <name type="common">Green alga</name>
    <name type="synonym">Acutodesmus obliquus</name>
    <dbReference type="NCBI Taxonomy" id="3088"/>
    <lineage>
        <taxon>Eukaryota</taxon>
        <taxon>Viridiplantae</taxon>
        <taxon>Chlorophyta</taxon>
        <taxon>core chlorophytes</taxon>
        <taxon>Chlorophyceae</taxon>
        <taxon>CS clade</taxon>
        <taxon>Sphaeropleales</taxon>
        <taxon>Scenedesmaceae</taxon>
        <taxon>Tetradesmus</taxon>
    </lineage>
</organism>
<dbReference type="Proteomes" id="UP000256970">
    <property type="component" value="Unassembled WGS sequence"/>
</dbReference>
<protein>
    <submittedName>
        <fullName evidence="3">Uncharacterized protein</fullName>
    </submittedName>
</protein>
<sequence>MVRVRFAGVPEAAQPAASEDVWGSDNEEEDQQQQHASQTSTHKLRQQHKQPVARLAPAVLSQLPSSSRQQQAAAAAASCVAGSEKVVLTGAAAAAAKRAAMQQLLQQQRQQELQQQQRQLPSLQQLCMGVLGRHVTELVQQLQGQLSWLPADVKAALLAVARRRGELTGAVLAALADAEWGCLDLAGCRRLNAAEVLAAAGSMPHIRVLDVTSFEQLSAGGWRQLARAWPRLAILRLGGSAAASREALRALPHILPGILPPGVAGAAPAGDAADASASTAAGGAAAAAAAAAGDDCLGSWEDAYASDNEQDEEDATTAAHQTDAQQAGDFSQSNTCTPQQQHQAAAAAAAAGDCRLKELRVLVWPDVPAEALDLVQRRCPRVAVNPSLLPDAASGVLPPPEVDPRVPLDGPAMGLVGPAALQDLPEEGCSSCQPGAPGPSIADRFRAAYIEQAARLRDKERRLWQQQQRRQLRSSHVLRTLNAWLDEPA</sequence>
<comment type="subcellular location">
    <subcellularLocation>
        <location evidence="1">Cytoplasm</location>
        <location evidence="1">Cytoskeleton</location>
        <location evidence="1">Cilium axoneme</location>
    </subcellularLocation>
</comment>